<gene>
    <name evidence="2" type="ORF">JCGZ_02980</name>
</gene>
<feature type="compositionally biased region" description="Basic and acidic residues" evidence="1">
    <location>
        <begin position="105"/>
        <end position="121"/>
    </location>
</feature>
<protein>
    <submittedName>
        <fullName evidence="2">Uncharacterized protein</fullName>
    </submittedName>
</protein>
<name>A0A067LCP6_JATCU</name>
<evidence type="ECO:0000256" key="1">
    <source>
        <dbReference type="SAM" id="MobiDB-lite"/>
    </source>
</evidence>
<dbReference type="AlphaFoldDB" id="A0A067LCP6"/>
<reference evidence="2 3" key="1">
    <citation type="journal article" date="2014" name="PLoS ONE">
        <title>Global Analysis of Gene Expression Profiles in Physic Nut (Jatropha curcas L.) Seedlings Exposed to Salt Stress.</title>
        <authorList>
            <person name="Zhang L."/>
            <person name="Zhang C."/>
            <person name="Wu P."/>
            <person name="Chen Y."/>
            <person name="Li M."/>
            <person name="Jiang H."/>
            <person name="Wu G."/>
        </authorList>
    </citation>
    <scope>NUCLEOTIDE SEQUENCE [LARGE SCALE GENOMIC DNA]</scope>
    <source>
        <strain evidence="3">cv. GZQX0401</strain>
        <tissue evidence="2">Young leaves</tissue>
    </source>
</reference>
<proteinExistence type="predicted"/>
<keyword evidence="3" id="KW-1185">Reference proteome</keyword>
<dbReference type="EMBL" id="KK914309">
    <property type="protein sequence ID" value="KDP42250.1"/>
    <property type="molecule type" value="Genomic_DNA"/>
</dbReference>
<feature type="region of interest" description="Disordered" evidence="1">
    <location>
        <begin position="80"/>
        <end position="121"/>
    </location>
</feature>
<evidence type="ECO:0000313" key="2">
    <source>
        <dbReference type="EMBL" id="KDP42250.1"/>
    </source>
</evidence>
<accession>A0A067LCP6</accession>
<evidence type="ECO:0000313" key="3">
    <source>
        <dbReference type="Proteomes" id="UP000027138"/>
    </source>
</evidence>
<sequence>MQRRPHPSPFLLFVFPTTEDQRLRHHSLPPSPPHRASPASPFLSSFVSGERSVAGGAVTLPRSGSRVAAFSSIFRRHQPIAGQSPRLQHPSNAVAPPLVTGSSRFSEKEEGQRATLHFADR</sequence>
<feature type="region of interest" description="Disordered" evidence="1">
    <location>
        <begin position="20"/>
        <end position="43"/>
    </location>
</feature>
<organism evidence="2 3">
    <name type="scientific">Jatropha curcas</name>
    <name type="common">Barbados nut</name>
    <dbReference type="NCBI Taxonomy" id="180498"/>
    <lineage>
        <taxon>Eukaryota</taxon>
        <taxon>Viridiplantae</taxon>
        <taxon>Streptophyta</taxon>
        <taxon>Embryophyta</taxon>
        <taxon>Tracheophyta</taxon>
        <taxon>Spermatophyta</taxon>
        <taxon>Magnoliopsida</taxon>
        <taxon>eudicotyledons</taxon>
        <taxon>Gunneridae</taxon>
        <taxon>Pentapetalae</taxon>
        <taxon>rosids</taxon>
        <taxon>fabids</taxon>
        <taxon>Malpighiales</taxon>
        <taxon>Euphorbiaceae</taxon>
        <taxon>Crotonoideae</taxon>
        <taxon>Jatropheae</taxon>
        <taxon>Jatropha</taxon>
    </lineage>
</organism>
<dbReference type="Proteomes" id="UP000027138">
    <property type="component" value="Unassembled WGS sequence"/>
</dbReference>